<keyword evidence="3 5" id="KW-0269">Exonuclease</keyword>
<keyword evidence="6" id="KW-1185">Reference proteome</keyword>
<accession>A0A5B0DX44</accession>
<evidence type="ECO:0000313" key="6">
    <source>
        <dbReference type="Proteomes" id="UP000324738"/>
    </source>
</evidence>
<evidence type="ECO:0000259" key="4">
    <source>
        <dbReference type="Pfam" id="PF00149"/>
    </source>
</evidence>
<keyword evidence="2" id="KW-0378">Hydrolase</keyword>
<dbReference type="CDD" id="cd00840">
    <property type="entry name" value="MPP_Mre11_N"/>
    <property type="match status" value="1"/>
</dbReference>
<keyword evidence="1" id="KW-0540">Nuclease</keyword>
<dbReference type="InterPro" id="IPR004843">
    <property type="entry name" value="Calcineurin-like_PHP"/>
</dbReference>
<proteinExistence type="predicted"/>
<dbReference type="PANTHER" id="PTHR30337:SF0">
    <property type="entry name" value="NUCLEASE SBCCD SUBUNIT D"/>
    <property type="match status" value="1"/>
</dbReference>
<dbReference type="PIRSF" id="PIRSF033093">
    <property type="entry name" value="UCP_ML1119"/>
    <property type="match status" value="1"/>
</dbReference>
<dbReference type="EMBL" id="VTWH01000002">
    <property type="protein sequence ID" value="KAA0971043.1"/>
    <property type="molecule type" value="Genomic_DNA"/>
</dbReference>
<dbReference type="RefSeq" id="WP_149300353.1">
    <property type="nucleotide sequence ID" value="NZ_VTWH01000002.1"/>
</dbReference>
<comment type="caution">
    <text evidence="5">The sequence shown here is derived from an EMBL/GenBank/DDBJ whole genome shotgun (WGS) entry which is preliminary data.</text>
</comment>
<gene>
    <name evidence="5" type="ORF">FPY71_11370</name>
</gene>
<reference evidence="5 6" key="1">
    <citation type="submission" date="2019-08" db="EMBL/GenBank/DDBJ databases">
        <title>Aureimonas fodiniaquatilis sp. nov., isolated from a coal mine wastewater.</title>
        <authorList>
            <person name="Kim W."/>
        </authorList>
    </citation>
    <scope>NUCLEOTIDE SEQUENCE [LARGE SCALE GENOMIC DNA]</scope>
    <source>
        <strain evidence="5 6">CAU 1482</strain>
    </source>
</reference>
<dbReference type="Proteomes" id="UP000324738">
    <property type="component" value="Unassembled WGS sequence"/>
</dbReference>
<dbReference type="PANTHER" id="PTHR30337">
    <property type="entry name" value="COMPONENT OF ATP-DEPENDENT DSDNA EXONUCLEASE"/>
    <property type="match status" value="1"/>
</dbReference>
<organism evidence="5 6">
    <name type="scientific">Aureimonas fodinaquatilis</name>
    <dbReference type="NCBI Taxonomy" id="2565783"/>
    <lineage>
        <taxon>Bacteria</taxon>
        <taxon>Pseudomonadati</taxon>
        <taxon>Pseudomonadota</taxon>
        <taxon>Alphaproteobacteria</taxon>
        <taxon>Hyphomicrobiales</taxon>
        <taxon>Aurantimonadaceae</taxon>
        <taxon>Aureimonas</taxon>
    </lineage>
</organism>
<feature type="domain" description="Calcineurin-like phosphoesterase" evidence="4">
    <location>
        <begin position="2"/>
        <end position="110"/>
    </location>
</feature>
<dbReference type="InterPro" id="IPR050535">
    <property type="entry name" value="DNA_Repair-Maintenance_Comp"/>
</dbReference>
<dbReference type="OrthoDB" id="9773856at2"/>
<evidence type="ECO:0000256" key="2">
    <source>
        <dbReference type="ARBA" id="ARBA00022801"/>
    </source>
</evidence>
<dbReference type="InterPro" id="IPR041796">
    <property type="entry name" value="Mre11_N"/>
</dbReference>
<dbReference type="GO" id="GO:0004527">
    <property type="term" value="F:exonuclease activity"/>
    <property type="evidence" value="ECO:0007669"/>
    <property type="project" value="UniProtKB-KW"/>
</dbReference>
<sequence length="376" mass="41004">MIRILHTADWQVGKPFGSFGPDQRGELRAERFAVVARIAALAKARGCHAVLVAGDAFDDNTISDREIVRTLEAMSGFSGPWILLPGNHDSALAVSVWSRIAVLTSQPGKWPQLIIADKPDIIELQDGQVAVLPAPLVRRHEVSDLTQWFDDAQTRPGAVRIGLAHGAVLGRLPEKAESLNPISDTRAVSAQLDYLALGDWHGFVEIAPRTVYSGTPEPDRYPANRPGHVVIVEIDGPGATPRIDAQATGRFVWKNMALSLNGDIAVLDDAMAQLPQPADTLINLALSGSVNLRERVALEERLKYWHSRLFDLRVKDDDLLDAPDEDDLAGIDVAGFVREAIELLRAKAADPSDPQREAASMALRMAYVEHRRLGGS</sequence>
<evidence type="ECO:0000313" key="5">
    <source>
        <dbReference type="EMBL" id="KAA0971043.1"/>
    </source>
</evidence>
<evidence type="ECO:0000256" key="3">
    <source>
        <dbReference type="ARBA" id="ARBA00022839"/>
    </source>
</evidence>
<dbReference type="InterPro" id="IPR014577">
    <property type="entry name" value="UCP033093_metalloPase"/>
</dbReference>
<dbReference type="SUPFAM" id="SSF56300">
    <property type="entry name" value="Metallo-dependent phosphatases"/>
    <property type="match status" value="1"/>
</dbReference>
<name>A0A5B0DX44_9HYPH</name>
<dbReference type="InterPro" id="IPR029052">
    <property type="entry name" value="Metallo-depent_PP-like"/>
</dbReference>
<dbReference type="AlphaFoldDB" id="A0A5B0DX44"/>
<dbReference type="Pfam" id="PF00149">
    <property type="entry name" value="Metallophos"/>
    <property type="match status" value="1"/>
</dbReference>
<protein>
    <submittedName>
        <fullName evidence="5">DNA repair exonuclease</fullName>
    </submittedName>
</protein>
<dbReference type="Gene3D" id="3.60.21.10">
    <property type="match status" value="1"/>
</dbReference>
<evidence type="ECO:0000256" key="1">
    <source>
        <dbReference type="ARBA" id="ARBA00022722"/>
    </source>
</evidence>